<gene>
    <name evidence="5" type="ORF">FHS89_001648</name>
</gene>
<keyword evidence="1" id="KW-0808">Transferase</keyword>
<protein>
    <submittedName>
        <fullName evidence="5">Choline kinase</fullName>
    </submittedName>
</protein>
<name>A0A840X183_9RHOB</name>
<sequence>MRAIILAAGRGSRMQQMTDEKPKCMVPLDGKPLLFHQIEALRAAGVTELGIVTGYRAALIEGHADRVFHNPRWAETNMVASLAQAEAWLAEGPCLISYSDIFYAPEAVSALSHAPEPIAITYDPNWLEIWAARFDDPLEDAESFKLTPDGQLAEIGKQAHHTDEIEGQYMGLLHFRPEGWAEVHRLRAGMNAAARDRLDMTSALQMVLEGGRVAIGAVPNHHPWGEVDSISDLAAYEGGRP</sequence>
<accession>A0A840X183</accession>
<keyword evidence="5" id="KW-0418">Kinase</keyword>
<dbReference type="InterPro" id="IPR025877">
    <property type="entry name" value="MobA-like_NTP_Trfase"/>
</dbReference>
<dbReference type="EMBL" id="JACIJS010000004">
    <property type="protein sequence ID" value="MBB5515636.1"/>
    <property type="molecule type" value="Genomic_DNA"/>
</dbReference>
<keyword evidence="6" id="KW-1185">Reference proteome</keyword>
<evidence type="ECO:0000256" key="2">
    <source>
        <dbReference type="ARBA" id="ARBA00022695"/>
    </source>
</evidence>
<dbReference type="SUPFAM" id="SSF53448">
    <property type="entry name" value="Nucleotide-diphospho-sugar transferases"/>
    <property type="match status" value="1"/>
</dbReference>
<dbReference type="GO" id="GO:0016779">
    <property type="term" value="F:nucleotidyltransferase activity"/>
    <property type="evidence" value="ECO:0007669"/>
    <property type="project" value="UniProtKB-KW"/>
</dbReference>
<comment type="caution">
    <text evidence="5">The sequence shown here is derived from an EMBL/GenBank/DDBJ whole genome shotgun (WGS) entry which is preliminary data.</text>
</comment>
<evidence type="ECO:0000256" key="1">
    <source>
        <dbReference type="ARBA" id="ARBA00022679"/>
    </source>
</evidence>
<keyword evidence="3" id="KW-0460">Magnesium</keyword>
<dbReference type="InterPro" id="IPR029044">
    <property type="entry name" value="Nucleotide-diphossugar_trans"/>
</dbReference>
<dbReference type="InterPro" id="IPR050065">
    <property type="entry name" value="GlmU-like"/>
</dbReference>
<evidence type="ECO:0000313" key="6">
    <source>
        <dbReference type="Proteomes" id="UP000553766"/>
    </source>
</evidence>
<evidence type="ECO:0000259" key="4">
    <source>
        <dbReference type="Pfam" id="PF12804"/>
    </source>
</evidence>
<keyword evidence="2" id="KW-0548">Nucleotidyltransferase</keyword>
<dbReference type="Proteomes" id="UP000553766">
    <property type="component" value="Unassembled WGS sequence"/>
</dbReference>
<dbReference type="RefSeq" id="WP_184010486.1">
    <property type="nucleotide sequence ID" value="NZ_JACIJS010000004.1"/>
</dbReference>
<dbReference type="PANTHER" id="PTHR43584">
    <property type="entry name" value="NUCLEOTIDYL TRANSFERASE"/>
    <property type="match status" value="1"/>
</dbReference>
<feature type="domain" description="MobA-like NTP transferase" evidence="4">
    <location>
        <begin position="3"/>
        <end position="118"/>
    </location>
</feature>
<dbReference type="PANTHER" id="PTHR43584:SF8">
    <property type="entry name" value="N-ACETYLMURAMATE ALPHA-1-PHOSPHATE URIDYLYLTRANSFERASE"/>
    <property type="match status" value="1"/>
</dbReference>
<dbReference type="CDD" id="cd02523">
    <property type="entry name" value="PC_cytidylyltransferase"/>
    <property type="match status" value="1"/>
</dbReference>
<evidence type="ECO:0000256" key="3">
    <source>
        <dbReference type="ARBA" id="ARBA00022842"/>
    </source>
</evidence>
<dbReference type="AlphaFoldDB" id="A0A840X183"/>
<dbReference type="GO" id="GO:0016301">
    <property type="term" value="F:kinase activity"/>
    <property type="evidence" value="ECO:0007669"/>
    <property type="project" value="UniProtKB-KW"/>
</dbReference>
<proteinExistence type="predicted"/>
<dbReference type="Gene3D" id="3.90.550.10">
    <property type="entry name" value="Spore Coat Polysaccharide Biosynthesis Protein SpsA, Chain A"/>
    <property type="match status" value="1"/>
</dbReference>
<dbReference type="Pfam" id="PF12804">
    <property type="entry name" value="NTP_transf_3"/>
    <property type="match status" value="1"/>
</dbReference>
<evidence type="ECO:0000313" key="5">
    <source>
        <dbReference type="EMBL" id="MBB5515636.1"/>
    </source>
</evidence>
<organism evidence="5 6">
    <name type="scientific">Rubricella aquisinus</name>
    <dbReference type="NCBI Taxonomy" id="2028108"/>
    <lineage>
        <taxon>Bacteria</taxon>
        <taxon>Pseudomonadati</taxon>
        <taxon>Pseudomonadota</taxon>
        <taxon>Alphaproteobacteria</taxon>
        <taxon>Rhodobacterales</taxon>
        <taxon>Paracoccaceae</taxon>
        <taxon>Rubricella</taxon>
    </lineage>
</organism>
<reference evidence="5 6" key="1">
    <citation type="submission" date="2020-08" db="EMBL/GenBank/DDBJ databases">
        <title>Genomic Encyclopedia of Type Strains, Phase IV (KMG-IV): sequencing the most valuable type-strain genomes for metagenomic binning, comparative biology and taxonomic classification.</title>
        <authorList>
            <person name="Goeker M."/>
        </authorList>
    </citation>
    <scope>NUCLEOTIDE SEQUENCE [LARGE SCALE GENOMIC DNA]</scope>
    <source>
        <strain evidence="5 6">DSM 103377</strain>
    </source>
</reference>